<dbReference type="HOGENOM" id="CLU_2092410_0_0_11"/>
<feature type="transmembrane region" description="Helical" evidence="1">
    <location>
        <begin position="84"/>
        <end position="104"/>
    </location>
</feature>
<keyword evidence="1" id="KW-1133">Transmembrane helix</keyword>
<dbReference type="EMBL" id="CP001964">
    <property type="protein sequence ID" value="ADG75415.1"/>
    <property type="molecule type" value="Genomic_DNA"/>
</dbReference>
<accession>D5UI70</accession>
<gene>
    <name evidence="2" type="ordered locus">Cfla_2527</name>
</gene>
<proteinExistence type="predicted"/>
<evidence type="ECO:0000313" key="3">
    <source>
        <dbReference type="Proteomes" id="UP000000849"/>
    </source>
</evidence>
<name>D5UI70_CELFN</name>
<evidence type="ECO:0000256" key="1">
    <source>
        <dbReference type="SAM" id="Phobius"/>
    </source>
</evidence>
<feature type="transmembrane region" description="Helical" evidence="1">
    <location>
        <begin position="28"/>
        <end position="45"/>
    </location>
</feature>
<feature type="transmembrane region" description="Helical" evidence="1">
    <location>
        <begin position="52"/>
        <end position="72"/>
    </location>
</feature>
<keyword evidence="3" id="KW-1185">Reference proteome</keyword>
<evidence type="ECO:0000313" key="2">
    <source>
        <dbReference type="EMBL" id="ADG75415.1"/>
    </source>
</evidence>
<reference evidence="2 3" key="1">
    <citation type="journal article" date="2010" name="Stand. Genomic Sci.">
        <title>Complete genome sequence of Cellulomonas flavigena type strain (134).</title>
        <authorList>
            <person name="Abt B."/>
            <person name="Foster B."/>
            <person name="Lapidus A."/>
            <person name="Clum A."/>
            <person name="Sun H."/>
            <person name="Pukall R."/>
            <person name="Lucas S."/>
            <person name="Glavina Del Rio T."/>
            <person name="Nolan M."/>
            <person name="Tice H."/>
            <person name="Cheng J.F."/>
            <person name="Pitluck S."/>
            <person name="Liolios K."/>
            <person name="Ivanova N."/>
            <person name="Mavromatis K."/>
            <person name="Ovchinnikova G."/>
            <person name="Pati A."/>
            <person name="Goodwin L."/>
            <person name="Chen A."/>
            <person name="Palaniappan K."/>
            <person name="Land M."/>
            <person name="Hauser L."/>
            <person name="Chang Y.J."/>
            <person name="Jeffries C.D."/>
            <person name="Rohde M."/>
            <person name="Goker M."/>
            <person name="Woyke T."/>
            <person name="Bristow J."/>
            <person name="Eisen J.A."/>
            <person name="Markowitz V."/>
            <person name="Hugenholtz P."/>
            <person name="Kyrpides N.C."/>
            <person name="Klenk H.P."/>
        </authorList>
    </citation>
    <scope>NUCLEOTIDE SEQUENCE [LARGE SCALE GENOMIC DNA]</scope>
    <source>
        <strain evidence="3">ATCC 482 / DSM 20109 / BCRC 11376 / JCM 18109 / NBRC 3775 / NCIMB 8073 / NRS 134</strain>
    </source>
</reference>
<dbReference type="STRING" id="446466.Cfla_2527"/>
<keyword evidence="1" id="KW-0812">Transmembrane</keyword>
<dbReference type="Proteomes" id="UP000000849">
    <property type="component" value="Chromosome"/>
</dbReference>
<keyword evidence="1" id="KW-0472">Membrane</keyword>
<dbReference type="KEGG" id="cfl:Cfla_2527"/>
<organism evidence="2 3">
    <name type="scientific">Cellulomonas flavigena (strain ATCC 482 / DSM 20109 / BCRC 11376 / JCM 18109 / NBRC 3775 / NCIMB 8073 / NRS 134)</name>
    <dbReference type="NCBI Taxonomy" id="446466"/>
    <lineage>
        <taxon>Bacteria</taxon>
        <taxon>Bacillati</taxon>
        <taxon>Actinomycetota</taxon>
        <taxon>Actinomycetes</taxon>
        <taxon>Micrococcales</taxon>
        <taxon>Cellulomonadaceae</taxon>
        <taxon>Cellulomonas</taxon>
    </lineage>
</organism>
<sequence>MSPFKAFPFFGQALLGEAGESLHLGAGIAFHLLNGIAFGIAYVVWFGRRPVWVGIAYALGLEAFMLALYPGWLDIKALEEFTQMSVLGHVVYGATLALTARWLLVRGDARAGASPT</sequence>
<dbReference type="AlphaFoldDB" id="D5UI70"/>
<protein>
    <submittedName>
        <fullName evidence="2">Uncharacterized protein</fullName>
    </submittedName>
</protein>